<sequence>MQYVPPIVVKHIDARAQLPRGAEEQINICEASDWSPVVPRRAGVVMAMFSGVAGNLREEILETGGPAKLDQAGARRQSVREEAPKKPRIRLSSAGEGVRAASRSFQGDTQAPPPVENAIMVADDEVQRRKEGAENQPSVLPTGSRMRRCVSEVP</sequence>
<feature type="region of interest" description="Disordered" evidence="1">
    <location>
        <begin position="64"/>
        <end position="154"/>
    </location>
</feature>
<gene>
    <name evidence="2" type="ORF">AXF42_Ash013218</name>
</gene>
<proteinExistence type="predicted"/>
<protein>
    <submittedName>
        <fullName evidence="2">Uncharacterized protein</fullName>
    </submittedName>
</protein>
<evidence type="ECO:0000256" key="1">
    <source>
        <dbReference type="SAM" id="MobiDB-lite"/>
    </source>
</evidence>
<name>A0A2I0BBC5_9ASPA</name>
<dbReference type="AlphaFoldDB" id="A0A2I0BBC5"/>
<keyword evidence="3" id="KW-1185">Reference proteome</keyword>
<accession>A0A2I0BBC5</accession>
<dbReference type="Proteomes" id="UP000236161">
    <property type="component" value="Unassembled WGS sequence"/>
</dbReference>
<dbReference type="EMBL" id="KZ451896">
    <property type="protein sequence ID" value="PKA65097.1"/>
    <property type="molecule type" value="Genomic_DNA"/>
</dbReference>
<reference evidence="2 3" key="1">
    <citation type="journal article" date="2017" name="Nature">
        <title>The Apostasia genome and the evolution of orchids.</title>
        <authorList>
            <person name="Zhang G.Q."/>
            <person name="Liu K.W."/>
            <person name="Li Z."/>
            <person name="Lohaus R."/>
            <person name="Hsiao Y.Y."/>
            <person name="Niu S.C."/>
            <person name="Wang J.Y."/>
            <person name="Lin Y.C."/>
            <person name="Xu Q."/>
            <person name="Chen L.J."/>
            <person name="Yoshida K."/>
            <person name="Fujiwara S."/>
            <person name="Wang Z.W."/>
            <person name="Zhang Y.Q."/>
            <person name="Mitsuda N."/>
            <person name="Wang M."/>
            <person name="Liu G.H."/>
            <person name="Pecoraro L."/>
            <person name="Huang H.X."/>
            <person name="Xiao X.J."/>
            <person name="Lin M."/>
            <person name="Wu X.Y."/>
            <person name="Wu W.L."/>
            <person name="Chen Y.Y."/>
            <person name="Chang S.B."/>
            <person name="Sakamoto S."/>
            <person name="Ohme-Takagi M."/>
            <person name="Yagi M."/>
            <person name="Zeng S.J."/>
            <person name="Shen C.Y."/>
            <person name="Yeh C.M."/>
            <person name="Luo Y.B."/>
            <person name="Tsai W.C."/>
            <person name="Van de Peer Y."/>
            <person name="Liu Z.J."/>
        </authorList>
    </citation>
    <scope>NUCLEOTIDE SEQUENCE [LARGE SCALE GENOMIC DNA]</scope>
    <source>
        <strain evidence="3">cv. Shenzhen</strain>
        <tissue evidence="2">Stem</tissue>
    </source>
</reference>
<organism evidence="2 3">
    <name type="scientific">Apostasia shenzhenica</name>
    <dbReference type="NCBI Taxonomy" id="1088818"/>
    <lineage>
        <taxon>Eukaryota</taxon>
        <taxon>Viridiplantae</taxon>
        <taxon>Streptophyta</taxon>
        <taxon>Embryophyta</taxon>
        <taxon>Tracheophyta</taxon>
        <taxon>Spermatophyta</taxon>
        <taxon>Magnoliopsida</taxon>
        <taxon>Liliopsida</taxon>
        <taxon>Asparagales</taxon>
        <taxon>Orchidaceae</taxon>
        <taxon>Apostasioideae</taxon>
        <taxon>Apostasia</taxon>
    </lineage>
</organism>
<evidence type="ECO:0000313" key="3">
    <source>
        <dbReference type="Proteomes" id="UP000236161"/>
    </source>
</evidence>
<evidence type="ECO:0000313" key="2">
    <source>
        <dbReference type="EMBL" id="PKA65097.1"/>
    </source>
</evidence>